<feature type="transmembrane region" description="Helical" evidence="7">
    <location>
        <begin position="32"/>
        <end position="49"/>
    </location>
</feature>
<dbReference type="InterPro" id="IPR038770">
    <property type="entry name" value="Na+/solute_symporter_sf"/>
</dbReference>
<dbReference type="Proteomes" id="UP000229385">
    <property type="component" value="Unassembled WGS sequence"/>
</dbReference>
<keyword evidence="6 7" id="KW-0472">Membrane</keyword>
<dbReference type="GO" id="GO:0006813">
    <property type="term" value="P:potassium ion transport"/>
    <property type="evidence" value="ECO:0007669"/>
    <property type="project" value="InterPro"/>
</dbReference>
<feature type="domain" description="Cation/H+ exchanger transmembrane" evidence="8">
    <location>
        <begin position="15"/>
        <end position="366"/>
    </location>
</feature>
<feature type="transmembrane region" description="Helical" evidence="7">
    <location>
        <begin position="55"/>
        <end position="75"/>
    </location>
</feature>
<dbReference type="PANTHER" id="PTHR42751">
    <property type="entry name" value="SODIUM/HYDROGEN EXCHANGER FAMILY/TRKA DOMAIN PROTEIN"/>
    <property type="match status" value="1"/>
</dbReference>
<dbReference type="Pfam" id="PF02254">
    <property type="entry name" value="TrkA_N"/>
    <property type="match status" value="1"/>
</dbReference>
<accession>A0A2M7XBA9</accession>
<name>A0A2M7XBA9_9BACT</name>
<evidence type="ECO:0000256" key="6">
    <source>
        <dbReference type="ARBA" id="ARBA00023136"/>
    </source>
</evidence>
<feature type="transmembrane region" description="Helical" evidence="7">
    <location>
        <begin position="87"/>
        <end position="111"/>
    </location>
</feature>
<dbReference type="PANTHER" id="PTHR42751:SF3">
    <property type="entry name" value="SODIUM_GLUTAMATE SYMPORTER"/>
    <property type="match status" value="1"/>
</dbReference>
<feature type="transmembrane region" description="Helical" evidence="7">
    <location>
        <begin position="214"/>
        <end position="232"/>
    </location>
</feature>
<comment type="caution">
    <text evidence="10">The sequence shown here is derived from an EMBL/GenBank/DDBJ whole genome shotgun (WGS) entry which is preliminary data.</text>
</comment>
<comment type="similarity">
    <text evidence="2">Belongs to the monovalent cation:proton antiporter 2 (CPA2) transporter (TC 2.A.37) family.</text>
</comment>
<proteinExistence type="inferred from homology"/>
<evidence type="ECO:0000259" key="8">
    <source>
        <dbReference type="Pfam" id="PF00999"/>
    </source>
</evidence>
<evidence type="ECO:0000259" key="9">
    <source>
        <dbReference type="Pfam" id="PF02254"/>
    </source>
</evidence>
<comment type="subcellular location">
    <subcellularLocation>
        <location evidence="1">Membrane</location>
        <topology evidence="1">Multi-pass membrane protein</topology>
    </subcellularLocation>
</comment>
<feature type="transmembrane region" description="Helical" evidence="7">
    <location>
        <begin position="179"/>
        <end position="202"/>
    </location>
</feature>
<reference evidence="11" key="1">
    <citation type="submission" date="2017-09" db="EMBL/GenBank/DDBJ databases">
        <title>Depth-based differentiation of microbial function through sediment-hosted aquifers and enrichment of novel symbionts in the deep terrestrial subsurface.</title>
        <authorList>
            <person name="Probst A.J."/>
            <person name="Ladd B."/>
            <person name="Jarett J.K."/>
            <person name="Geller-Mcgrath D.E."/>
            <person name="Sieber C.M.K."/>
            <person name="Emerson J.B."/>
            <person name="Anantharaman K."/>
            <person name="Thomas B.C."/>
            <person name="Malmstrom R."/>
            <person name="Stieglmeier M."/>
            <person name="Klingl A."/>
            <person name="Woyke T."/>
            <person name="Ryan C.M."/>
            <person name="Banfield J.F."/>
        </authorList>
    </citation>
    <scope>NUCLEOTIDE SEQUENCE [LARGE SCALE GENOMIC DNA]</scope>
</reference>
<dbReference type="GO" id="GO:0016020">
    <property type="term" value="C:membrane"/>
    <property type="evidence" value="ECO:0007669"/>
    <property type="project" value="UniProtKB-SubCell"/>
</dbReference>
<dbReference type="EMBL" id="PFWU01000048">
    <property type="protein sequence ID" value="PJA45178.1"/>
    <property type="molecule type" value="Genomic_DNA"/>
</dbReference>
<dbReference type="Pfam" id="PF00999">
    <property type="entry name" value="Na_H_Exchanger"/>
    <property type="match status" value="1"/>
</dbReference>
<sequence>MLLEGLFFQIGIVLVIAALLSMIVFRLRQPLIIAYILTGIVVGPGILAITHDVEIFQVMSEIGVAFLLFTVGLGLNWRNIKDVGGIAAATGVGQVLFTSIVGFMIGLLLGFDAVTSVYLAVAFAFSSTIIIIKLLMDKEDLDSLYGRISVGFLLVQDFIAMLILLGLGAVSSGATLNEVLIGTAIKGVVLVPLLWFVSAKLVPPLLSYVARSQELLFIFAIAWCFLIAGFLVRLGFGVELGALIAGVTLSSSVYYREINARIRPLRDFFLVIFFIVLGTQLGFESFTSTIIPTVVFSLFVLIGNPIIVVLIMRSLGYHPRTGFLSGTTVAQISEFSFIVIVAGIAAGHLTDSDLALATAVGLITIAGSSFLIEHNERIYERIKWMFKWLEPSKMLNIEGKREHKASSVILFGYHRTGKVLLETIRKMKRTYTVVDFDPLIIRELAEMGESGVYGDAGDENFLEELKADKTRLIVSTIPDLVISISILGFLKSRDYKGVVIVSAHSQIEAEKCYKLGASYVIVPNVLSGKKFSEMLKKKKTAKKSWESLSKTM</sequence>
<dbReference type="Gene3D" id="1.20.1530.20">
    <property type="match status" value="1"/>
</dbReference>
<feature type="domain" description="RCK N-terminal" evidence="9">
    <location>
        <begin position="408"/>
        <end position="523"/>
    </location>
</feature>
<keyword evidence="5 7" id="KW-1133">Transmembrane helix</keyword>
<feature type="transmembrane region" description="Helical" evidence="7">
    <location>
        <begin position="6"/>
        <end position="25"/>
    </location>
</feature>
<dbReference type="GO" id="GO:0015297">
    <property type="term" value="F:antiporter activity"/>
    <property type="evidence" value="ECO:0007669"/>
    <property type="project" value="InterPro"/>
</dbReference>
<feature type="transmembrane region" description="Helical" evidence="7">
    <location>
        <begin position="148"/>
        <end position="167"/>
    </location>
</feature>
<evidence type="ECO:0000313" key="10">
    <source>
        <dbReference type="EMBL" id="PJA45178.1"/>
    </source>
</evidence>
<feature type="transmembrane region" description="Helical" evidence="7">
    <location>
        <begin position="323"/>
        <end position="348"/>
    </location>
</feature>
<keyword evidence="3" id="KW-0813">Transport</keyword>
<keyword evidence="4 7" id="KW-0812">Transmembrane</keyword>
<evidence type="ECO:0000256" key="1">
    <source>
        <dbReference type="ARBA" id="ARBA00004141"/>
    </source>
</evidence>
<dbReference type="Gene3D" id="3.40.50.720">
    <property type="entry name" value="NAD(P)-binding Rossmann-like Domain"/>
    <property type="match status" value="1"/>
</dbReference>
<evidence type="ECO:0000256" key="5">
    <source>
        <dbReference type="ARBA" id="ARBA00022989"/>
    </source>
</evidence>
<gene>
    <name evidence="10" type="ORF">CO174_04565</name>
</gene>
<feature type="transmembrane region" description="Helical" evidence="7">
    <location>
        <begin position="267"/>
        <end position="283"/>
    </location>
</feature>
<evidence type="ECO:0000256" key="4">
    <source>
        <dbReference type="ARBA" id="ARBA00022692"/>
    </source>
</evidence>
<dbReference type="SUPFAM" id="SSF51735">
    <property type="entry name" value="NAD(P)-binding Rossmann-fold domains"/>
    <property type="match status" value="1"/>
</dbReference>
<dbReference type="InterPro" id="IPR003148">
    <property type="entry name" value="RCK_N"/>
</dbReference>
<evidence type="ECO:0000256" key="2">
    <source>
        <dbReference type="ARBA" id="ARBA00005551"/>
    </source>
</evidence>
<evidence type="ECO:0000256" key="3">
    <source>
        <dbReference type="ARBA" id="ARBA00022448"/>
    </source>
</evidence>
<evidence type="ECO:0000256" key="7">
    <source>
        <dbReference type="SAM" id="Phobius"/>
    </source>
</evidence>
<protein>
    <submittedName>
        <fullName evidence="10">Sodium:proton exchanger</fullName>
    </submittedName>
</protein>
<feature type="transmembrane region" description="Helical" evidence="7">
    <location>
        <begin position="238"/>
        <end position="255"/>
    </location>
</feature>
<dbReference type="GO" id="GO:1902600">
    <property type="term" value="P:proton transmembrane transport"/>
    <property type="evidence" value="ECO:0007669"/>
    <property type="project" value="InterPro"/>
</dbReference>
<feature type="transmembrane region" description="Helical" evidence="7">
    <location>
        <begin position="117"/>
        <end position="136"/>
    </location>
</feature>
<feature type="transmembrane region" description="Helical" evidence="7">
    <location>
        <begin position="289"/>
        <end position="311"/>
    </location>
</feature>
<dbReference type="InterPro" id="IPR036291">
    <property type="entry name" value="NAD(P)-bd_dom_sf"/>
</dbReference>
<dbReference type="AlphaFoldDB" id="A0A2M7XBA9"/>
<dbReference type="InterPro" id="IPR006153">
    <property type="entry name" value="Cation/H_exchanger_TM"/>
</dbReference>
<feature type="transmembrane region" description="Helical" evidence="7">
    <location>
        <begin position="354"/>
        <end position="372"/>
    </location>
</feature>
<organism evidence="10 11">
    <name type="scientific">Candidatus Uhrbacteria bacterium CG_4_9_14_3_um_filter_50_9</name>
    <dbReference type="NCBI Taxonomy" id="1975035"/>
    <lineage>
        <taxon>Bacteria</taxon>
        <taxon>Candidatus Uhriibacteriota</taxon>
    </lineage>
</organism>
<evidence type="ECO:0000313" key="11">
    <source>
        <dbReference type="Proteomes" id="UP000229385"/>
    </source>
</evidence>